<dbReference type="NCBIfam" id="NF001567">
    <property type="entry name" value="PRK00389.1"/>
    <property type="match status" value="1"/>
</dbReference>
<organism evidence="10 11">
    <name type="scientific">Algimonas arctica</name>
    <dbReference type="NCBI Taxonomy" id="1479486"/>
    <lineage>
        <taxon>Bacteria</taxon>
        <taxon>Pseudomonadati</taxon>
        <taxon>Pseudomonadota</taxon>
        <taxon>Alphaproteobacteria</taxon>
        <taxon>Maricaulales</taxon>
        <taxon>Robiginitomaculaceae</taxon>
        <taxon>Algimonas</taxon>
    </lineage>
</organism>
<dbReference type="SUPFAM" id="SSF103025">
    <property type="entry name" value="Folate-binding domain"/>
    <property type="match status" value="1"/>
</dbReference>
<dbReference type="InterPro" id="IPR029043">
    <property type="entry name" value="GcvT/YgfZ_C"/>
</dbReference>
<evidence type="ECO:0000313" key="11">
    <source>
        <dbReference type="Proteomes" id="UP000634004"/>
    </source>
</evidence>
<comment type="caution">
    <text evidence="10">The sequence shown here is derived from an EMBL/GenBank/DDBJ whole genome shotgun (WGS) entry which is preliminary data.</text>
</comment>
<dbReference type="EC" id="2.1.2.10" evidence="2"/>
<dbReference type="GO" id="GO:0004047">
    <property type="term" value="F:aminomethyltransferase activity"/>
    <property type="evidence" value="ECO:0007669"/>
    <property type="project" value="UniProtKB-EC"/>
</dbReference>
<evidence type="ECO:0000256" key="3">
    <source>
        <dbReference type="ARBA" id="ARBA00022576"/>
    </source>
</evidence>
<dbReference type="InterPro" id="IPR006223">
    <property type="entry name" value="GcvT"/>
</dbReference>
<dbReference type="Proteomes" id="UP000634004">
    <property type="component" value="Unassembled WGS sequence"/>
</dbReference>
<reference evidence="10" key="1">
    <citation type="journal article" date="2014" name="Int. J. Syst. Evol. Microbiol.">
        <title>Complete genome sequence of Corynebacterium casei LMG S-19264T (=DSM 44701T), isolated from a smear-ripened cheese.</title>
        <authorList>
            <consortium name="US DOE Joint Genome Institute (JGI-PGF)"/>
            <person name="Walter F."/>
            <person name="Albersmeier A."/>
            <person name="Kalinowski J."/>
            <person name="Ruckert C."/>
        </authorList>
    </citation>
    <scope>NUCLEOTIDE SEQUENCE</scope>
    <source>
        <strain evidence="10">KCTC 32513</strain>
    </source>
</reference>
<reference evidence="10" key="2">
    <citation type="submission" date="2020-09" db="EMBL/GenBank/DDBJ databases">
        <authorList>
            <person name="Sun Q."/>
            <person name="Kim S."/>
        </authorList>
    </citation>
    <scope>NUCLEOTIDE SEQUENCE</scope>
    <source>
        <strain evidence="10">KCTC 32513</strain>
    </source>
</reference>
<proteinExistence type="inferred from homology"/>
<dbReference type="Pfam" id="PF01571">
    <property type="entry name" value="GCV_T"/>
    <property type="match status" value="1"/>
</dbReference>
<evidence type="ECO:0000256" key="4">
    <source>
        <dbReference type="ARBA" id="ARBA00022679"/>
    </source>
</evidence>
<dbReference type="GO" id="GO:0008483">
    <property type="term" value="F:transaminase activity"/>
    <property type="evidence" value="ECO:0007669"/>
    <property type="project" value="UniProtKB-KW"/>
</dbReference>
<dbReference type="AlphaFoldDB" id="A0A8J3G2X0"/>
<dbReference type="Gene3D" id="4.10.1250.10">
    <property type="entry name" value="Aminomethyltransferase fragment"/>
    <property type="match status" value="1"/>
</dbReference>
<dbReference type="PIRSF" id="PIRSF006487">
    <property type="entry name" value="GcvT"/>
    <property type="match status" value="1"/>
</dbReference>
<dbReference type="PANTHER" id="PTHR43757:SF2">
    <property type="entry name" value="AMINOMETHYLTRANSFERASE, MITOCHONDRIAL"/>
    <property type="match status" value="1"/>
</dbReference>
<dbReference type="GO" id="GO:0005960">
    <property type="term" value="C:glycine cleavage complex"/>
    <property type="evidence" value="ECO:0007669"/>
    <property type="project" value="InterPro"/>
</dbReference>
<dbReference type="GO" id="GO:0006546">
    <property type="term" value="P:glycine catabolic process"/>
    <property type="evidence" value="ECO:0007669"/>
    <property type="project" value="InterPro"/>
</dbReference>
<keyword evidence="4" id="KW-0808">Transferase</keyword>
<dbReference type="EMBL" id="BMZH01000009">
    <property type="protein sequence ID" value="GHA98478.1"/>
    <property type="molecule type" value="Genomic_DNA"/>
</dbReference>
<keyword evidence="3" id="KW-0032">Aminotransferase</keyword>
<comment type="catalytic activity">
    <reaction evidence="6">
        <text>N(6)-[(R)-S(8)-aminomethyldihydrolipoyl]-L-lysyl-[protein] + (6S)-5,6,7,8-tetrahydrofolate = N(6)-[(R)-dihydrolipoyl]-L-lysyl-[protein] + (6R)-5,10-methylene-5,6,7,8-tetrahydrofolate + NH4(+)</text>
        <dbReference type="Rhea" id="RHEA:16945"/>
        <dbReference type="Rhea" id="RHEA-COMP:10475"/>
        <dbReference type="Rhea" id="RHEA-COMP:10492"/>
        <dbReference type="ChEBI" id="CHEBI:15636"/>
        <dbReference type="ChEBI" id="CHEBI:28938"/>
        <dbReference type="ChEBI" id="CHEBI:57453"/>
        <dbReference type="ChEBI" id="CHEBI:83100"/>
        <dbReference type="ChEBI" id="CHEBI:83143"/>
        <dbReference type="EC" id="2.1.2.10"/>
    </reaction>
</comment>
<evidence type="ECO:0000256" key="6">
    <source>
        <dbReference type="ARBA" id="ARBA00047665"/>
    </source>
</evidence>
<dbReference type="PANTHER" id="PTHR43757">
    <property type="entry name" value="AMINOMETHYLTRANSFERASE"/>
    <property type="match status" value="1"/>
</dbReference>
<dbReference type="InterPro" id="IPR027266">
    <property type="entry name" value="TrmE/GcvT-like"/>
</dbReference>
<evidence type="ECO:0000256" key="1">
    <source>
        <dbReference type="ARBA" id="ARBA00008609"/>
    </source>
</evidence>
<keyword evidence="11" id="KW-1185">Reference proteome</keyword>
<evidence type="ECO:0000313" key="10">
    <source>
        <dbReference type="EMBL" id="GHA98478.1"/>
    </source>
</evidence>
<protein>
    <recommendedName>
        <fullName evidence="2">aminomethyltransferase</fullName>
        <ecNumber evidence="2">2.1.2.10</ecNumber>
    </recommendedName>
    <alternativeName>
        <fullName evidence="5">Glycine cleavage system T protein</fullName>
    </alternativeName>
</protein>
<name>A0A8J3G2X0_9PROT</name>
<feature type="domain" description="GCVT N-terminal" evidence="8">
    <location>
        <begin position="24"/>
        <end position="287"/>
    </location>
</feature>
<sequence length="396" mass="42500">MAQGAKLFATECLAMANDLKKTALHDLHVDLGAKMVPFAGYNMPVQYPLGVLGEHLHTREAAGLFDVGHMGQVFLVAEDKTFETAAKALEALVPASISDLEPGQQRYTQFLNDDGGILDDLMVSRINMPGHDHMIYLVVNAGCKDADYAHLATHMPDDVAINIKDDALSLVALQGPKAVEIIARLNPDVAKLIFMTHGEFELQLPDGGVYAHISRSGYTGEDGVEISAHHDDMKRLVGHLLTQDGVAPIGLGARDSLRMESGLCLYGNDIDTTTSPIEAGLIWSVQKHRRSGEGYKGAARVAADLKTKTRRLVGIKPEGRAPARGHTEIQDVDGNRIGEVTSGGFGPSVGGPVAMGYVDVPHNKAGTTVHLIVRGKALPATVTKLPFVPHNYFRGK</sequence>
<dbReference type="Gene3D" id="3.30.1360.120">
    <property type="entry name" value="Probable tRNA modification gtpase trme, domain 1"/>
    <property type="match status" value="1"/>
</dbReference>
<dbReference type="NCBIfam" id="NF010093">
    <property type="entry name" value="PRK13579.1"/>
    <property type="match status" value="1"/>
</dbReference>
<evidence type="ECO:0000259" key="8">
    <source>
        <dbReference type="Pfam" id="PF01571"/>
    </source>
</evidence>
<dbReference type="NCBIfam" id="TIGR00528">
    <property type="entry name" value="gcvT"/>
    <property type="match status" value="1"/>
</dbReference>
<feature type="domain" description="Aminomethyltransferase C-terminal" evidence="9">
    <location>
        <begin position="310"/>
        <end position="388"/>
    </location>
</feature>
<dbReference type="Pfam" id="PF08669">
    <property type="entry name" value="GCV_T_C"/>
    <property type="match status" value="1"/>
</dbReference>
<dbReference type="InterPro" id="IPR028896">
    <property type="entry name" value="GcvT/YgfZ/DmdA"/>
</dbReference>
<comment type="similarity">
    <text evidence="1">Belongs to the GcvT family.</text>
</comment>
<dbReference type="Gene3D" id="2.40.30.110">
    <property type="entry name" value="Aminomethyltransferase beta-barrel domains"/>
    <property type="match status" value="1"/>
</dbReference>
<dbReference type="InterPro" id="IPR006222">
    <property type="entry name" value="GCVT_N"/>
</dbReference>
<evidence type="ECO:0000256" key="5">
    <source>
        <dbReference type="ARBA" id="ARBA00031395"/>
    </source>
</evidence>
<dbReference type="Gene3D" id="3.30.70.1400">
    <property type="entry name" value="Aminomethyltransferase beta-barrel domains"/>
    <property type="match status" value="1"/>
</dbReference>
<evidence type="ECO:0000256" key="2">
    <source>
        <dbReference type="ARBA" id="ARBA00012616"/>
    </source>
</evidence>
<evidence type="ECO:0000256" key="7">
    <source>
        <dbReference type="PIRSR" id="PIRSR006487-1"/>
    </source>
</evidence>
<accession>A0A8J3G2X0</accession>
<dbReference type="SUPFAM" id="SSF101790">
    <property type="entry name" value="Aminomethyltransferase beta-barrel domain"/>
    <property type="match status" value="1"/>
</dbReference>
<evidence type="ECO:0000259" key="9">
    <source>
        <dbReference type="Pfam" id="PF08669"/>
    </source>
</evidence>
<feature type="binding site" evidence="7">
    <location>
        <position position="225"/>
    </location>
    <ligand>
        <name>substrate</name>
    </ligand>
</feature>
<gene>
    <name evidence="10" type="ORF">GCM10009069_21710</name>
</gene>
<dbReference type="InterPro" id="IPR013977">
    <property type="entry name" value="GcvT_C"/>
</dbReference>